<dbReference type="InterPro" id="IPR008966">
    <property type="entry name" value="Adhesion_dom_sf"/>
</dbReference>
<organism evidence="2 3">
    <name type="scientific">Serratia inhibens</name>
    <dbReference type="NCBI Taxonomy" id="2338073"/>
    <lineage>
        <taxon>Bacteria</taxon>
        <taxon>Pseudomonadati</taxon>
        <taxon>Pseudomonadota</taxon>
        <taxon>Gammaproteobacteria</taxon>
        <taxon>Enterobacterales</taxon>
        <taxon>Yersiniaceae</taxon>
        <taxon>Serratia</taxon>
    </lineage>
</organism>
<feature type="domain" description="Fimbrial-type adhesion" evidence="1">
    <location>
        <begin position="32"/>
        <end position="165"/>
    </location>
</feature>
<dbReference type="InterPro" id="IPR000259">
    <property type="entry name" value="Adhesion_dom_fimbrial"/>
</dbReference>
<dbReference type="EMBL" id="QYYG01000010">
    <property type="protein sequence ID" value="RJF53295.1"/>
    <property type="molecule type" value="Genomic_DNA"/>
</dbReference>
<dbReference type="AlphaFoldDB" id="A0AA93BUS5"/>
<gene>
    <name evidence="2" type="ORF">D4100_22705</name>
</gene>
<protein>
    <recommendedName>
        <fullName evidence="1">Fimbrial-type adhesion domain-containing protein</fullName>
    </recommendedName>
</protein>
<dbReference type="SUPFAM" id="SSF49401">
    <property type="entry name" value="Bacterial adhesins"/>
    <property type="match status" value="1"/>
</dbReference>
<dbReference type="RefSeq" id="WP_119805300.1">
    <property type="nucleotide sequence ID" value="NZ_QYYG01000010.1"/>
</dbReference>
<reference evidence="2 3" key="1">
    <citation type="submission" date="2018-09" db="EMBL/GenBank/DDBJ databases">
        <title>Draft genome of a novel serratia sp. strain with antifungal activity.</title>
        <authorList>
            <person name="Dichmann S.I."/>
            <person name="Park B.P."/>
            <person name="Pathiraja D."/>
            <person name="Choi I.-G."/>
            <person name="Stougaard P."/>
            <person name="Hennessy R.C."/>
        </authorList>
    </citation>
    <scope>NUCLEOTIDE SEQUENCE [LARGE SCALE GENOMIC DNA]</scope>
    <source>
        <strain evidence="2 3">S40</strain>
    </source>
</reference>
<dbReference type="Proteomes" id="UP000284338">
    <property type="component" value="Unassembled WGS sequence"/>
</dbReference>
<evidence type="ECO:0000313" key="2">
    <source>
        <dbReference type="EMBL" id="RJF53295.1"/>
    </source>
</evidence>
<keyword evidence="3" id="KW-1185">Reference proteome</keyword>
<dbReference type="GO" id="GO:0009289">
    <property type="term" value="C:pilus"/>
    <property type="evidence" value="ECO:0007669"/>
    <property type="project" value="InterPro"/>
</dbReference>
<evidence type="ECO:0000313" key="3">
    <source>
        <dbReference type="Proteomes" id="UP000284338"/>
    </source>
</evidence>
<evidence type="ECO:0000259" key="1">
    <source>
        <dbReference type="Pfam" id="PF00419"/>
    </source>
</evidence>
<comment type="caution">
    <text evidence="2">The sequence shown here is derived from an EMBL/GenBank/DDBJ whole genome shotgun (WGS) entry which is preliminary data.</text>
</comment>
<dbReference type="InterPro" id="IPR036937">
    <property type="entry name" value="Adhesion_dom_fimbrial_sf"/>
</dbReference>
<name>A0AA93BUS5_9GAMM</name>
<proteinExistence type="predicted"/>
<dbReference type="Pfam" id="PF00419">
    <property type="entry name" value="Fimbrial"/>
    <property type="match status" value="1"/>
</dbReference>
<dbReference type="GO" id="GO:0007155">
    <property type="term" value="P:cell adhesion"/>
    <property type="evidence" value="ECO:0007669"/>
    <property type="project" value="InterPro"/>
</dbReference>
<accession>A0AA93BUS5</accession>
<sequence>MQHKHILRAVSACSLAVLLGGLPVRAEENMRFLGTLLSPPPCIINGGQMIEVNFGERLGVKQIDGVKYMQTVDYRLECDPGAGGAGLGLTLIANDSPLGRDVITTNLFGFGIRMMLNGQPFNLNQRVLIDAANPPVMQAVPVQKPDLFLTEGAFEGLATLLADYQ</sequence>
<dbReference type="Gene3D" id="2.60.40.1090">
    <property type="entry name" value="Fimbrial-type adhesion domain"/>
    <property type="match status" value="1"/>
</dbReference>